<dbReference type="InterPro" id="IPR019096">
    <property type="entry name" value="YopX_protein"/>
</dbReference>
<organism evidence="2">
    <name type="scientific">marine sediment metagenome</name>
    <dbReference type="NCBI Taxonomy" id="412755"/>
    <lineage>
        <taxon>unclassified sequences</taxon>
        <taxon>metagenomes</taxon>
        <taxon>ecological metagenomes</taxon>
    </lineage>
</organism>
<dbReference type="EMBL" id="LAZR01003578">
    <property type="protein sequence ID" value="KKN16820.1"/>
    <property type="molecule type" value="Genomic_DNA"/>
</dbReference>
<evidence type="ECO:0000259" key="1">
    <source>
        <dbReference type="Pfam" id="PF09643"/>
    </source>
</evidence>
<dbReference type="Gene3D" id="2.30.30.290">
    <property type="entry name" value="YopX-like domains"/>
    <property type="match status" value="1"/>
</dbReference>
<accession>A0A0F9NBG6</accession>
<dbReference type="SUPFAM" id="SSF159006">
    <property type="entry name" value="YopX-like"/>
    <property type="match status" value="1"/>
</dbReference>
<reference evidence="2" key="1">
    <citation type="journal article" date="2015" name="Nature">
        <title>Complex archaea that bridge the gap between prokaryotes and eukaryotes.</title>
        <authorList>
            <person name="Spang A."/>
            <person name="Saw J.H."/>
            <person name="Jorgensen S.L."/>
            <person name="Zaremba-Niedzwiedzka K."/>
            <person name="Martijn J."/>
            <person name="Lind A.E."/>
            <person name="van Eijk R."/>
            <person name="Schleper C."/>
            <person name="Guy L."/>
            <person name="Ettema T.J."/>
        </authorList>
    </citation>
    <scope>NUCLEOTIDE SEQUENCE</scope>
</reference>
<comment type="caution">
    <text evidence="2">The sequence shown here is derived from an EMBL/GenBank/DDBJ whole genome shotgun (WGS) entry which is preliminary data.</text>
</comment>
<dbReference type="Pfam" id="PF09643">
    <property type="entry name" value="YopX"/>
    <property type="match status" value="1"/>
</dbReference>
<feature type="domain" description="YopX protein" evidence="1">
    <location>
        <begin position="5"/>
        <end position="125"/>
    </location>
</feature>
<proteinExistence type="predicted"/>
<sequence>MREIKFRVWDKRKGRMRFGNDNLLISLGGLLFWDVGYKEPDMLGEEERQDYVLMQYTGLKDKNGVEIYEGDVVALWTQLSTGPHKSLSDVRVAWSESGLNWNIWAPQERESWEVISNIYENPELLN</sequence>
<dbReference type="InterPro" id="IPR023385">
    <property type="entry name" value="YopX-like_C"/>
</dbReference>
<name>A0A0F9NBG6_9ZZZZ</name>
<gene>
    <name evidence="2" type="ORF">LCGC14_0972050</name>
</gene>
<dbReference type="AlphaFoldDB" id="A0A0F9NBG6"/>
<protein>
    <recommendedName>
        <fullName evidence="1">YopX protein domain-containing protein</fullName>
    </recommendedName>
</protein>
<evidence type="ECO:0000313" key="2">
    <source>
        <dbReference type="EMBL" id="KKN16820.1"/>
    </source>
</evidence>